<dbReference type="EMBL" id="LZDD01000002">
    <property type="protein sequence ID" value="OJF71779.1"/>
    <property type="molecule type" value="Genomic_DNA"/>
</dbReference>
<feature type="transmembrane region" description="Helical" evidence="1">
    <location>
        <begin position="76"/>
        <end position="107"/>
    </location>
</feature>
<sequence length="435" mass="51302">MSDTIHTTLFCLIIFIVDWFVFQKCTNIRLSFSKIVGIFLILFLTNLVTTELIMVDPILLMLVSRFAMPQKRWSEHIFYGFFSIMLVEVVFRMISGVILPIITGYTINQIVSNIYLLEFSYLLIIPVAYVFNYTFGFNFSLIRFISHQKLQSWLIGMNFAMITYYLIIHFFAHLESPYQIYFREYRTLFIFIYLGMMVTVVFKLDRFAKDQLEKEVADAESARIHYLENYNNYIEQLYRDIRTIKHDSENILISLKDSIDREDMADITFIYESILQESQRQMKSLGPDLSSLNNVKESVVKSLLNVKILEAKLQKIDVYVEVPDHINKNYVDILDLVPLLSHLFDHAIITAKGSRNPFISLAFFEQDGKQFFIMENSSKMKRVDIGQLFEDNRNDEVKVGESHTRFLEILSRYPKVVFSTKSDHYRFRQFLEMGN</sequence>
<dbReference type="Gene3D" id="3.30.565.10">
    <property type="entry name" value="Histidine kinase-like ATPase, C-terminal domain"/>
    <property type="match status" value="1"/>
</dbReference>
<proteinExistence type="predicted"/>
<keyword evidence="2" id="KW-0418">Kinase</keyword>
<accession>A0A1L8MM15</accession>
<dbReference type="PANTHER" id="PTHR40448">
    <property type="entry name" value="TWO-COMPONENT SENSOR HISTIDINE KINASE"/>
    <property type="match status" value="1"/>
</dbReference>
<keyword evidence="1" id="KW-0472">Membrane</keyword>
<feature type="transmembrane region" description="Helical" evidence="1">
    <location>
        <begin position="185"/>
        <end position="204"/>
    </location>
</feature>
<feature type="transmembrane region" description="Helical" evidence="1">
    <location>
        <begin position="153"/>
        <end position="173"/>
    </location>
</feature>
<keyword evidence="1" id="KW-1133">Transmembrane helix</keyword>
<gene>
    <name evidence="2" type="ORF">A9Q68_07260</name>
</gene>
<keyword evidence="3" id="KW-1185">Reference proteome</keyword>
<dbReference type="OrthoDB" id="1656061at2"/>
<dbReference type="InterPro" id="IPR036890">
    <property type="entry name" value="HATPase_C_sf"/>
</dbReference>
<keyword evidence="1" id="KW-0812">Transmembrane</keyword>
<organism evidence="2 3">
    <name type="scientific">Streptococcus bovimastitidis</name>
    <dbReference type="NCBI Taxonomy" id="1856638"/>
    <lineage>
        <taxon>Bacteria</taxon>
        <taxon>Bacillati</taxon>
        <taxon>Bacillota</taxon>
        <taxon>Bacilli</taxon>
        <taxon>Lactobacillales</taxon>
        <taxon>Streptococcaceae</taxon>
        <taxon>Streptococcus</taxon>
    </lineage>
</organism>
<evidence type="ECO:0000313" key="2">
    <source>
        <dbReference type="EMBL" id="OJF71779.1"/>
    </source>
</evidence>
<evidence type="ECO:0000256" key="1">
    <source>
        <dbReference type="SAM" id="Phobius"/>
    </source>
</evidence>
<dbReference type="STRING" id="1856638.A9Q68_07260"/>
<evidence type="ECO:0000313" key="3">
    <source>
        <dbReference type="Proteomes" id="UP000182015"/>
    </source>
</evidence>
<reference evidence="3" key="1">
    <citation type="submission" date="2016-06" db="EMBL/GenBank/DDBJ databases">
        <authorList>
            <person name="de Vries S.P.W."/>
            <person name="Hadjirin N.F."/>
            <person name="Lay E.M."/>
            <person name="Zadoks R.N."/>
            <person name="Peacock S.J."/>
            <person name="Parkhill J."/>
            <person name="Grant A.J."/>
            <person name="Mcdougall S."/>
            <person name="Holmes M.A."/>
        </authorList>
    </citation>
    <scope>NUCLEOTIDE SEQUENCE [LARGE SCALE GENOMIC DNA]</scope>
    <source>
        <strain evidence="3">NZ1587</strain>
    </source>
</reference>
<feature type="transmembrane region" description="Helical" evidence="1">
    <location>
        <begin position="119"/>
        <end position="141"/>
    </location>
</feature>
<name>A0A1L8MM15_9STRE</name>
<dbReference type="Proteomes" id="UP000182015">
    <property type="component" value="Unassembled WGS sequence"/>
</dbReference>
<feature type="transmembrane region" description="Helical" evidence="1">
    <location>
        <begin position="7"/>
        <end position="23"/>
    </location>
</feature>
<dbReference type="PANTHER" id="PTHR40448:SF1">
    <property type="entry name" value="TWO-COMPONENT SENSOR HISTIDINE KINASE"/>
    <property type="match status" value="1"/>
</dbReference>
<feature type="transmembrane region" description="Helical" evidence="1">
    <location>
        <begin position="35"/>
        <end position="55"/>
    </location>
</feature>
<dbReference type="RefSeq" id="WP_071794030.1">
    <property type="nucleotide sequence ID" value="NZ_LZDD01000002.1"/>
</dbReference>
<dbReference type="AlphaFoldDB" id="A0A1L8MM15"/>
<comment type="caution">
    <text evidence="2">The sequence shown here is derived from an EMBL/GenBank/DDBJ whole genome shotgun (WGS) entry which is preliminary data.</text>
</comment>
<keyword evidence="2" id="KW-0808">Transferase</keyword>
<dbReference type="GO" id="GO:0042802">
    <property type="term" value="F:identical protein binding"/>
    <property type="evidence" value="ECO:0007669"/>
    <property type="project" value="TreeGrafter"/>
</dbReference>
<dbReference type="GO" id="GO:0016301">
    <property type="term" value="F:kinase activity"/>
    <property type="evidence" value="ECO:0007669"/>
    <property type="project" value="UniProtKB-KW"/>
</dbReference>
<protein>
    <submittedName>
        <fullName evidence="2">Histidine kinase</fullName>
    </submittedName>
</protein>